<keyword evidence="2" id="KW-0479">Metal-binding</keyword>
<dbReference type="RefSeq" id="WP_204244740.1">
    <property type="nucleotide sequence ID" value="NZ_FSQW01000001.1"/>
</dbReference>
<dbReference type="SUPFAM" id="SSF55031">
    <property type="entry name" value="Bacterial exopeptidase dimerisation domain"/>
    <property type="match status" value="1"/>
</dbReference>
<name>A0A1N6CY10_9SPHN</name>
<evidence type="ECO:0000313" key="6">
    <source>
        <dbReference type="EMBL" id="SIN63356.1"/>
    </source>
</evidence>
<sequence length="439" mass="46670">MKIVQAVILTLLAGLPELSGFSIVSAHARGVDGPVKVDTAGAEQVIGKLSQDPRVRSAFRSIEVMDAYNVERLIALTEIPAPPFKEVARAKKLVEGLRAAGLENAQLDAVGNAVARRPGRSGDRTIAVVAHIDTVFPEETDVTVRREGNIYHAPGIGDNTRGLIVLLTLAEIMEKHALSTDADILFVGSVGEEGLGDLRGVRHLFRDGGPEIDSFIAVDGGSPDRLVTEAVGSNRYRVTFSGPGGHSYGAFGRAHPHQALGDAITRFTQAGREISAKGTKSTFSIGRIGGGTSINSIPFSSWMEVDMRSADVTKLEELDTAFHKAMNEALDSENRRRAGNAALNLDIRSVGKRPAGSSSEGSNLFHHASAAMRHLGVEPRVSASSTDANIPLSLDIPAVTMNRGGISRNAHAPNESWENRDAHVAIQILLLTLLAEAGR</sequence>
<dbReference type="InterPro" id="IPR011650">
    <property type="entry name" value="Peptidase_M20_dimer"/>
</dbReference>
<dbReference type="InterPro" id="IPR001261">
    <property type="entry name" value="ArgE/DapE_CS"/>
</dbReference>
<protein>
    <submittedName>
        <fullName evidence="6">Di-or tripeptidase</fullName>
    </submittedName>
</protein>
<evidence type="ECO:0000256" key="4">
    <source>
        <dbReference type="ARBA" id="ARBA00022833"/>
    </source>
</evidence>
<dbReference type="Gene3D" id="3.40.630.10">
    <property type="entry name" value="Zn peptidases"/>
    <property type="match status" value="1"/>
</dbReference>
<organism evidence="6 7">
    <name type="scientific">Parasphingorhabdus marina DSM 22363</name>
    <dbReference type="NCBI Taxonomy" id="1123272"/>
    <lineage>
        <taxon>Bacteria</taxon>
        <taxon>Pseudomonadati</taxon>
        <taxon>Pseudomonadota</taxon>
        <taxon>Alphaproteobacteria</taxon>
        <taxon>Sphingomonadales</taxon>
        <taxon>Sphingomonadaceae</taxon>
        <taxon>Parasphingorhabdus</taxon>
    </lineage>
</organism>
<dbReference type="GO" id="GO:0046872">
    <property type="term" value="F:metal ion binding"/>
    <property type="evidence" value="ECO:0007669"/>
    <property type="project" value="UniProtKB-KW"/>
</dbReference>
<proteinExistence type="predicted"/>
<dbReference type="Pfam" id="PF07687">
    <property type="entry name" value="M20_dimer"/>
    <property type="match status" value="1"/>
</dbReference>
<keyword evidence="3" id="KW-0378">Hydrolase</keyword>
<accession>A0A1N6CY10</accession>
<gene>
    <name evidence="6" type="ORF">SAMN02745824_1221</name>
</gene>
<feature type="domain" description="Peptidase M20 dimerisation" evidence="5">
    <location>
        <begin position="231"/>
        <end position="331"/>
    </location>
</feature>
<keyword evidence="7" id="KW-1185">Reference proteome</keyword>
<dbReference type="EMBL" id="FSQW01000001">
    <property type="protein sequence ID" value="SIN63356.1"/>
    <property type="molecule type" value="Genomic_DNA"/>
</dbReference>
<dbReference type="InterPro" id="IPR036264">
    <property type="entry name" value="Bact_exopeptidase_dim_dom"/>
</dbReference>
<reference evidence="7" key="1">
    <citation type="submission" date="2016-11" db="EMBL/GenBank/DDBJ databases">
        <authorList>
            <person name="Varghese N."/>
            <person name="Submissions S."/>
        </authorList>
    </citation>
    <scope>NUCLEOTIDE SEQUENCE [LARGE SCALE GENOMIC DNA]</scope>
    <source>
        <strain evidence="7">DSM 22363</strain>
    </source>
</reference>
<dbReference type="STRING" id="1123272.SAMN02745824_1221"/>
<evidence type="ECO:0000256" key="3">
    <source>
        <dbReference type="ARBA" id="ARBA00022801"/>
    </source>
</evidence>
<evidence type="ECO:0000256" key="1">
    <source>
        <dbReference type="ARBA" id="ARBA00001947"/>
    </source>
</evidence>
<dbReference type="PANTHER" id="PTHR43808">
    <property type="entry name" value="ACETYLORNITHINE DEACETYLASE"/>
    <property type="match status" value="1"/>
</dbReference>
<dbReference type="Pfam" id="PF01546">
    <property type="entry name" value="Peptidase_M20"/>
    <property type="match status" value="1"/>
</dbReference>
<evidence type="ECO:0000256" key="2">
    <source>
        <dbReference type="ARBA" id="ARBA00022723"/>
    </source>
</evidence>
<keyword evidence="4" id="KW-0862">Zinc</keyword>
<dbReference type="PROSITE" id="PS00758">
    <property type="entry name" value="ARGE_DAPE_CPG2_1"/>
    <property type="match status" value="1"/>
</dbReference>
<evidence type="ECO:0000259" key="5">
    <source>
        <dbReference type="Pfam" id="PF07687"/>
    </source>
</evidence>
<dbReference type="AlphaFoldDB" id="A0A1N6CY10"/>
<dbReference type="InterPro" id="IPR050072">
    <property type="entry name" value="Peptidase_M20A"/>
</dbReference>
<dbReference type="GO" id="GO:0016787">
    <property type="term" value="F:hydrolase activity"/>
    <property type="evidence" value="ECO:0007669"/>
    <property type="project" value="UniProtKB-KW"/>
</dbReference>
<dbReference type="SUPFAM" id="SSF53187">
    <property type="entry name" value="Zn-dependent exopeptidases"/>
    <property type="match status" value="1"/>
</dbReference>
<evidence type="ECO:0000313" key="7">
    <source>
        <dbReference type="Proteomes" id="UP000185192"/>
    </source>
</evidence>
<comment type="cofactor">
    <cofactor evidence="1">
        <name>Zn(2+)</name>
        <dbReference type="ChEBI" id="CHEBI:29105"/>
    </cofactor>
</comment>
<dbReference type="Gene3D" id="3.30.70.360">
    <property type="match status" value="1"/>
</dbReference>
<dbReference type="InterPro" id="IPR002933">
    <property type="entry name" value="Peptidase_M20"/>
</dbReference>
<dbReference type="PANTHER" id="PTHR43808:SF17">
    <property type="entry name" value="PEPTIDASE M20"/>
    <property type="match status" value="1"/>
</dbReference>
<dbReference type="Proteomes" id="UP000185192">
    <property type="component" value="Unassembled WGS sequence"/>
</dbReference>